<feature type="region of interest" description="Disordered" evidence="1">
    <location>
        <begin position="127"/>
        <end position="147"/>
    </location>
</feature>
<proteinExistence type="predicted"/>
<accession>A0ABS5V438</accession>
<organism evidence="2 3">
    <name type="scientific">Shewanella jiangmenensis</name>
    <dbReference type="NCBI Taxonomy" id="2837387"/>
    <lineage>
        <taxon>Bacteria</taxon>
        <taxon>Pseudomonadati</taxon>
        <taxon>Pseudomonadota</taxon>
        <taxon>Gammaproteobacteria</taxon>
        <taxon>Alteromonadales</taxon>
        <taxon>Shewanellaceae</taxon>
        <taxon>Shewanella</taxon>
    </lineage>
</organism>
<dbReference type="Proteomes" id="UP001195903">
    <property type="component" value="Unassembled WGS sequence"/>
</dbReference>
<evidence type="ECO:0000256" key="1">
    <source>
        <dbReference type="SAM" id="MobiDB-lite"/>
    </source>
</evidence>
<dbReference type="EMBL" id="JAHEPS010000002">
    <property type="protein sequence ID" value="MBT1444376.1"/>
    <property type="molecule type" value="Genomic_DNA"/>
</dbReference>
<protein>
    <recommendedName>
        <fullName evidence="4">DUF4177 domain-containing protein</fullName>
    </recommendedName>
</protein>
<comment type="caution">
    <text evidence="2">The sequence shown here is derived from an EMBL/GenBank/DDBJ whole genome shotgun (WGS) entry which is preliminary data.</text>
</comment>
<evidence type="ECO:0000313" key="2">
    <source>
        <dbReference type="EMBL" id="MBT1444376.1"/>
    </source>
</evidence>
<dbReference type="RefSeq" id="WP_214506567.1">
    <property type="nucleotide sequence ID" value="NZ_JAHEPS010000002.1"/>
</dbReference>
<evidence type="ECO:0008006" key="4">
    <source>
        <dbReference type="Google" id="ProtNLM"/>
    </source>
</evidence>
<keyword evidence="3" id="KW-1185">Reference proteome</keyword>
<reference evidence="2 3" key="1">
    <citation type="submission" date="2021-05" db="EMBL/GenBank/DDBJ databases">
        <title>Shewanella sp. JM162201.</title>
        <authorList>
            <person name="Xu S."/>
            <person name="Li A."/>
        </authorList>
    </citation>
    <scope>NUCLEOTIDE SEQUENCE [LARGE SCALE GENOMIC DNA]</scope>
    <source>
        <strain evidence="2 3">JM162201</strain>
    </source>
</reference>
<evidence type="ECO:0000313" key="3">
    <source>
        <dbReference type="Proteomes" id="UP001195903"/>
    </source>
</evidence>
<sequence length="147" mass="15212">MNKVVYVPSHFKILREAPGEAWSDGKGPEYSDSVIDGERLAGDIAAAVEAMNAEGYEVQSVMPVTSGHYDFADNRGSGLLGGGGYGYGFSYTQGVTLIGRKFEAASAALAEAGADVNADKGADSFADRDASAEIKSAHAPSSEPDSL</sequence>
<gene>
    <name evidence="2" type="ORF">KJI95_07530</name>
</gene>
<name>A0ABS5V438_9GAMM</name>
<feature type="compositionally biased region" description="Basic and acidic residues" evidence="1">
    <location>
        <begin position="127"/>
        <end position="136"/>
    </location>
</feature>